<gene>
    <name evidence="2" type="ORF">AR543_10630</name>
</gene>
<accession>A0A172ZFL0</accession>
<keyword evidence="1" id="KW-0472">Membrane</keyword>
<dbReference type="OrthoDB" id="2660116at2"/>
<evidence type="ECO:0000256" key="1">
    <source>
        <dbReference type="SAM" id="Phobius"/>
    </source>
</evidence>
<dbReference type="Proteomes" id="UP000078148">
    <property type="component" value="Chromosome"/>
</dbReference>
<keyword evidence="1" id="KW-0812">Transmembrane</keyword>
<keyword evidence="3" id="KW-1185">Reference proteome</keyword>
<dbReference type="KEGG" id="pbv:AR543_10630"/>
<keyword evidence="1" id="KW-1133">Transmembrane helix</keyword>
<dbReference type="RefSeq" id="WP_060534241.1">
    <property type="nucleotide sequence ID" value="NZ_CP013023.1"/>
</dbReference>
<name>A0A172ZFL0_9BACL</name>
<reference evidence="3" key="1">
    <citation type="submission" date="2015-10" db="EMBL/GenBank/DDBJ databases">
        <title>Genome of Paenibacillus bovis sp. nov.</title>
        <authorList>
            <person name="Wu Z."/>
            <person name="Gao C."/>
            <person name="Liu Z."/>
            <person name="Zheng H."/>
        </authorList>
    </citation>
    <scope>NUCLEOTIDE SEQUENCE [LARGE SCALE GENOMIC DNA]</scope>
    <source>
        <strain evidence="3">BD3526</strain>
    </source>
</reference>
<evidence type="ECO:0000313" key="3">
    <source>
        <dbReference type="Proteomes" id="UP000078148"/>
    </source>
</evidence>
<protein>
    <submittedName>
        <fullName evidence="2">Uncharacterized protein</fullName>
    </submittedName>
</protein>
<evidence type="ECO:0000313" key="2">
    <source>
        <dbReference type="EMBL" id="ANF96415.1"/>
    </source>
</evidence>
<proteinExistence type="predicted"/>
<organism evidence="2 3">
    <name type="scientific">Paenibacillus bovis</name>
    <dbReference type="NCBI Taxonomy" id="1616788"/>
    <lineage>
        <taxon>Bacteria</taxon>
        <taxon>Bacillati</taxon>
        <taxon>Bacillota</taxon>
        <taxon>Bacilli</taxon>
        <taxon>Bacillales</taxon>
        <taxon>Paenibacillaceae</taxon>
        <taxon>Paenibacillus</taxon>
    </lineage>
</organism>
<dbReference type="AlphaFoldDB" id="A0A172ZFL0"/>
<feature type="transmembrane region" description="Helical" evidence="1">
    <location>
        <begin position="6"/>
        <end position="24"/>
    </location>
</feature>
<reference evidence="2 3" key="2">
    <citation type="journal article" date="2016" name="Int. J. Syst. Evol. Microbiol.">
        <title>Paenibacillus bovis sp. nov., isolated from raw yak (Bos grunniens) milk.</title>
        <authorList>
            <person name="Gao C."/>
            <person name="Han J."/>
            <person name="Liu Z."/>
            <person name="Xu X."/>
            <person name="Hang F."/>
            <person name="Wu Z."/>
        </authorList>
    </citation>
    <scope>NUCLEOTIDE SEQUENCE [LARGE SCALE GENOMIC DNA]</scope>
    <source>
        <strain evidence="2 3">BD3526</strain>
    </source>
</reference>
<dbReference type="EMBL" id="CP013023">
    <property type="protein sequence ID" value="ANF96415.1"/>
    <property type="molecule type" value="Genomic_DNA"/>
</dbReference>
<sequence length="92" mass="10540">MKSKLLRITVLGIVAVIALTFIYYSGIQRIEGIYQVVGVTNKGIIIQSGSEEHTIRTTPDIMALIQMDHFYDIQYEKKPLQEPTLNYIRPRS</sequence>